<dbReference type="EMBL" id="WMQE01000018">
    <property type="protein sequence ID" value="MTK21528.1"/>
    <property type="molecule type" value="Genomic_DNA"/>
</dbReference>
<feature type="transmembrane region" description="Helical" evidence="7">
    <location>
        <begin position="52"/>
        <end position="75"/>
    </location>
</feature>
<dbReference type="GeneID" id="60058619"/>
<dbReference type="EC" id="2.5.1.145" evidence="7"/>
<feature type="transmembrane region" description="Helical" evidence="7">
    <location>
        <begin position="187"/>
        <end position="206"/>
    </location>
</feature>
<comment type="subcellular location">
    <subcellularLocation>
        <location evidence="7">Cell membrane</location>
        <topology evidence="7">Multi-pass membrane protein</topology>
    </subcellularLocation>
</comment>
<comment type="catalytic activity">
    <reaction evidence="7">
        <text>L-cysteinyl-[prolipoprotein] + a 1,2-diacyl-sn-glycero-3-phospho-(1'-sn-glycerol) = an S-1,2-diacyl-sn-glyceryl-L-cysteinyl-[prolipoprotein] + sn-glycerol 1-phosphate + H(+)</text>
        <dbReference type="Rhea" id="RHEA:56712"/>
        <dbReference type="Rhea" id="RHEA-COMP:14679"/>
        <dbReference type="Rhea" id="RHEA-COMP:14680"/>
        <dbReference type="ChEBI" id="CHEBI:15378"/>
        <dbReference type="ChEBI" id="CHEBI:29950"/>
        <dbReference type="ChEBI" id="CHEBI:57685"/>
        <dbReference type="ChEBI" id="CHEBI:64716"/>
        <dbReference type="ChEBI" id="CHEBI:140658"/>
        <dbReference type="EC" id="2.5.1.145"/>
    </reaction>
</comment>
<dbReference type="InterPro" id="IPR001640">
    <property type="entry name" value="Lgt"/>
</dbReference>
<dbReference type="PROSITE" id="PS01311">
    <property type="entry name" value="LGT"/>
    <property type="match status" value="1"/>
</dbReference>
<dbReference type="RefSeq" id="WP_006785187.1">
    <property type="nucleotide sequence ID" value="NZ_CAJJOK010000020.1"/>
</dbReference>
<dbReference type="OrthoDB" id="871140at2"/>
<comment type="caution">
    <text evidence="8">The sequence shown here is derived from an EMBL/GenBank/DDBJ whole genome shotgun (WGS) entry which is preliminary data.</text>
</comment>
<dbReference type="NCBIfam" id="TIGR00544">
    <property type="entry name" value="lgt"/>
    <property type="match status" value="1"/>
</dbReference>
<dbReference type="GO" id="GO:0042158">
    <property type="term" value="P:lipoprotein biosynthetic process"/>
    <property type="evidence" value="ECO:0007669"/>
    <property type="project" value="UniProtKB-UniRule"/>
</dbReference>
<comment type="function">
    <text evidence="7">Catalyzes the transfer of the diacylglyceryl group from phosphatidylglycerol to the sulfhydryl group of the N-terminal cysteine of a prolipoprotein, the first step in the formation of mature lipoproteins.</text>
</comment>
<dbReference type="PANTHER" id="PTHR30589">
    <property type="entry name" value="PROLIPOPROTEIN DIACYLGLYCERYL TRANSFERASE"/>
    <property type="match status" value="1"/>
</dbReference>
<evidence type="ECO:0000256" key="3">
    <source>
        <dbReference type="ARBA" id="ARBA00022679"/>
    </source>
</evidence>
<feature type="binding site" evidence="7">
    <location>
        <position position="138"/>
    </location>
    <ligand>
        <name>a 1,2-diacyl-sn-glycero-3-phospho-(1'-sn-glycerol)</name>
        <dbReference type="ChEBI" id="CHEBI:64716"/>
    </ligand>
</feature>
<accession>A0A9X4XEJ6</accession>
<keyword evidence="2 7" id="KW-1003">Cell membrane</keyword>
<dbReference type="GO" id="GO:0008961">
    <property type="term" value="F:phosphatidylglycerol-prolipoprotein diacylglyceryl transferase activity"/>
    <property type="evidence" value="ECO:0007669"/>
    <property type="project" value="UniProtKB-UniRule"/>
</dbReference>
<comment type="pathway">
    <text evidence="7">Protein modification; lipoprotein biosynthesis (diacylglyceryl transfer).</text>
</comment>
<feature type="transmembrane region" description="Helical" evidence="7">
    <location>
        <begin position="95"/>
        <end position="112"/>
    </location>
</feature>
<evidence type="ECO:0000256" key="7">
    <source>
        <dbReference type="HAMAP-Rule" id="MF_01147"/>
    </source>
</evidence>
<organism evidence="8 9">
    <name type="scientific">Turicibacter sanguinis</name>
    <dbReference type="NCBI Taxonomy" id="154288"/>
    <lineage>
        <taxon>Bacteria</taxon>
        <taxon>Bacillati</taxon>
        <taxon>Bacillota</taxon>
        <taxon>Erysipelotrichia</taxon>
        <taxon>Erysipelotrichales</taxon>
        <taxon>Turicibacteraceae</taxon>
        <taxon>Turicibacter</taxon>
    </lineage>
</organism>
<keyword evidence="4 7" id="KW-0812">Transmembrane</keyword>
<comment type="similarity">
    <text evidence="1 7">Belongs to the Lgt family.</text>
</comment>
<evidence type="ECO:0000313" key="9">
    <source>
        <dbReference type="Proteomes" id="UP000487649"/>
    </source>
</evidence>
<dbReference type="HAMAP" id="MF_01147">
    <property type="entry name" value="Lgt"/>
    <property type="match status" value="1"/>
</dbReference>
<dbReference type="Proteomes" id="UP000487649">
    <property type="component" value="Unassembled WGS sequence"/>
</dbReference>
<protein>
    <recommendedName>
        <fullName evidence="7">Phosphatidylglycerol--prolipoprotein diacylglyceryl transferase</fullName>
        <ecNumber evidence="7">2.5.1.145</ecNumber>
    </recommendedName>
</protein>
<feature type="transmembrane region" description="Helical" evidence="7">
    <location>
        <begin position="21"/>
        <end position="40"/>
    </location>
</feature>
<sequence length="284" mass="32451">MDHSAIEPLNRVFLQLGPITIYWYAVLIMSGVAIGLYLAIREGKRMGIKPEFFYDLVTFGLPIAIIGARIYYVAFSWDYYSVHPEDIIKIWQGGIAIHGAIIASVIFGYFFCKRKNISLWLITDIAAVSFFIAQAIGRWGNFMNQEAHGGVVPGATLDAQREFLHSLFIPDFVINNMYINGAYYHPTFLYESLWNVIGFLIAIFILRKLSKLLVGEIAAFYAIWYSIGRYFVEGMRTDSLMLTDTIRMAQFISIITVIAVLIVVVARRVMKKNLVTYRSFYLKN</sequence>
<dbReference type="PANTHER" id="PTHR30589:SF0">
    <property type="entry name" value="PHOSPHATIDYLGLYCEROL--PROLIPOPROTEIN DIACYLGLYCERYL TRANSFERASE"/>
    <property type="match status" value="1"/>
</dbReference>
<proteinExistence type="inferred from homology"/>
<dbReference type="GO" id="GO:0005886">
    <property type="term" value="C:plasma membrane"/>
    <property type="evidence" value="ECO:0007669"/>
    <property type="project" value="UniProtKB-SubCell"/>
</dbReference>
<evidence type="ECO:0000256" key="6">
    <source>
        <dbReference type="ARBA" id="ARBA00023136"/>
    </source>
</evidence>
<dbReference type="AlphaFoldDB" id="A0A9X4XEJ6"/>
<evidence type="ECO:0000256" key="4">
    <source>
        <dbReference type="ARBA" id="ARBA00022692"/>
    </source>
</evidence>
<name>A0A9X4XEJ6_9FIRM</name>
<gene>
    <name evidence="7" type="primary">lgt</name>
    <name evidence="8" type="ORF">GMA92_08850</name>
</gene>
<keyword evidence="8" id="KW-0328">Glycosyltransferase</keyword>
<keyword evidence="5 7" id="KW-1133">Transmembrane helix</keyword>
<keyword evidence="6 7" id="KW-0472">Membrane</keyword>
<evidence type="ECO:0000256" key="1">
    <source>
        <dbReference type="ARBA" id="ARBA00007150"/>
    </source>
</evidence>
<feature type="transmembrane region" description="Helical" evidence="7">
    <location>
        <begin position="213"/>
        <end position="231"/>
    </location>
</feature>
<dbReference type="Pfam" id="PF01790">
    <property type="entry name" value="LGT"/>
    <property type="match status" value="1"/>
</dbReference>
<evidence type="ECO:0000313" key="8">
    <source>
        <dbReference type="EMBL" id="MTK21528.1"/>
    </source>
</evidence>
<reference evidence="8 9" key="1">
    <citation type="journal article" date="2019" name="Nat. Med.">
        <title>A library of human gut bacterial isolates paired with longitudinal multiomics data enables mechanistic microbiome research.</title>
        <authorList>
            <person name="Poyet M."/>
            <person name="Groussin M."/>
            <person name="Gibbons S.M."/>
            <person name="Avila-Pacheco J."/>
            <person name="Jiang X."/>
            <person name="Kearney S.M."/>
            <person name="Perrotta A.R."/>
            <person name="Berdy B."/>
            <person name="Zhao S."/>
            <person name="Lieberman T.D."/>
            <person name="Swanson P.K."/>
            <person name="Smith M."/>
            <person name="Roesemann S."/>
            <person name="Alexander J.E."/>
            <person name="Rich S.A."/>
            <person name="Livny J."/>
            <person name="Vlamakis H."/>
            <person name="Clish C."/>
            <person name="Bullock K."/>
            <person name="Deik A."/>
            <person name="Scott J."/>
            <person name="Pierce K.A."/>
            <person name="Xavier R.J."/>
            <person name="Alm E.J."/>
        </authorList>
    </citation>
    <scope>NUCLEOTIDE SEQUENCE [LARGE SCALE GENOMIC DNA]</scope>
    <source>
        <strain evidence="8 9">BIOML-A198</strain>
    </source>
</reference>
<feature type="transmembrane region" description="Helical" evidence="7">
    <location>
        <begin position="251"/>
        <end position="270"/>
    </location>
</feature>
<feature type="transmembrane region" description="Helical" evidence="7">
    <location>
        <begin position="119"/>
        <end position="137"/>
    </location>
</feature>
<keyword evidence="3 7" id="KW-0808">Transferase</keyword>
<evidence type="ECO:0000256" key="2">
    <source>
        <dbReference type="ARBA" id="ARBA00022475"/>
    </source>
</evidence>
<evidence type="ECO:0000256" key="5">
    <source>
        <dbReference type="ARBA" id="ARBA00022989"/>
    </source>
</evidence>